<gene>
    <name evidence="2" type="ORF">AB1E22_14660</name>
</gene>
<dbReference type="InterPro" id="IPR038020">
    <property type="entry name" value="MbtH-like_sf"/>
</dbReference>
<dbReference type="Proteomes" id="UP001555342">
    <property type="component" value="Unassembled WGS sequence"/>
</dbReference>
<accession>A0ABV3NWJ1</accession>
<name>A0ABV3NWJ1_9ENTR</name>
<protein>
    <submittedName>
        <fullName evidence="2">MbtH family NRPS accessory protein</fullName>
    </submittedName>
</protein>
<dbReference type="Pfam" id="PF03621">
    <property type="entry name" value="MbtH"/>
    <property type="match status" value="1"/>
</dbReference>
<dbReference type="InterPro" id="IPR037407">
    <property type="entry name" value="MLP_fam"/>
</dbReference>
<proteinExistence type="predicted"/>
<dbReference type="EMBL" id="JBFMVT010000002">
    <property type="protein sequence ID" value="MEW7313919.1"/>
    <property type="molecule type" value="Genomic_DNA"/>
</dbReference>
<organism evidence="2 3">
    <name type="scientific">Buttiauxella gaviniae</name>
    <dbReference type="NCBI Taxonomy" id="82990"/>
    <lineage>
        <taxon>Bacteria</taxon>
        <taxon>Pseudomonadati</taxon>
        <taxon>Pseudomonadota</taxon>
        <taxon>Gammaproteobacteria</taxon>
        <taxon>Enterobacterales</taxon>
        <taxon>Enterobacteriaceae</taxon>
        <taxon>Buttiauxella</taxon>
    </lineage>
</organism>
<dbReference type="Gene3D" id="3.90.820.10">
    <property type="entry name" value="Structural Genomics, Unknown Function 30-nov-00 1gh9 Mol_id"/>
    <property type="match status" value="1"/>
</dbReference>
<evidence type="ECO:0000313" key="3">
    <source>
        <dbReference type="Proteomes" id="UP001555342"/>
    </source>
</evidence>
<dbReference type="RefSeq" id="WP_367595969.1">
    <property type="nucleotide sequence ID" value="NZ_JBFMVT010000002.1"/>
</dbReference>
<reference evidence="2 3" key="1">
    <citation type="submission" date="2024-07" db="EMBL/GenBank/DDBJ databases">
        <authorList>
            <person name="Wang L."/>
        </authorList>
    </citation>
    <scope>NUCLEOTIDE SEQUENCE [LARGE SCALE GENOMIC DNA]</scope>
    <source>
        <strain evidence="2 3">WL359</strain>
    </source>
</reference>
<keyword evidence="3" id="KW-1185">Reference proteome</keyword>
<comment type="caution">
    <text evidence="2">The sequence shown here is derived from an EMBL/GenBank/DDBJ whole genome shotgun (WGS) entry which is preliminary data.</text>
</comment>
<evidence type="ECO:0000313" key="2">
    <source>
        <dbReference type="EMBL" id="MEW7313919.1"/>
    </source>
</evidence>
<dbReference type="SMART" id="SM00923">
    <property type="entry name" value="MbtH"/>
    <property type="match status" value="1"/>
</dbReference>
<dbReference type="InterPro" id="IPR005153">
    <property type="entry name" value="MbtH-like_dom"/>
</dbReference>
<sequence length="73" mass="8453">MEFSNPFDSPQGRFFILENAARQFSLWPEHCVLPAGWTVICQPASSEECHRWLLDNWTELQPVSFAKQEVNGE</sequence>
<evidence type="ECO:0000259" key="1">
    <source>
        <dbReference type="SMART" id="SM00923"/>
    </source>
</evidence>
<feature type="domain" description="MbtH-like" evidence="1">
    <location>
        <begin position="5"/>
        <end position="55"/>
    </location>
</feature>
<dbReference type="PANTHER" id="PTHR38444:SF1">
    <property type="entry name" value="ENTEROBACTIN BIOSYNTHESIS PROTEIN YBDZ"/>
    <property type="match status" value="1"/>
</dbReference>
<dbReference type="SUPFAM" id="SSF160582">
    <property type="entry name" value="MbtH-like"/>
    <property type="match status" value="1"/>
</dbReference>
<dbReference type="PANTHER" id="PTHR38444">
    <property type="entry name" value="ENTEROBACTIN BIOSYNTHESIS PROTEIN YBDZ"/>
    <property type="match status" value="1"/>
</dbReference>